<evidence type="ECO:0000313" key="2">
    <source>
        <dbReference type="EMBL" id="TNN27784.1"/>
    </source>
</evidence>
<name>A0A4Z2EH33_9TELE</name>
<evidence type="ECO:0000256" key="1">
    <source>
        <dbReference type="SAM" id="MobiDB-lite"/>
    </source>
</evidence>
<dbReference type="EMBL" id="SRLO01007738">
    <property type="protein sequence ID" value="TNN27784.1"/>
    <property type="molecule type" value="Genomic_DNA"/>
</dbReference>
<sequence>MAINSSSSFEKHCADSLAVGRGFPPTHQGSADNETTALFESSSYGPANQKEIERVPAQDELHHNLPSNRFYYSFM</sequence>
<protein>
    <submittedName>
        <fullName evidence="2">Uncharacterized protein</fullName>
    </submittedName>
</protein>
<accession>A0A4Z2EH33</accession>
<dbReference type="AlphaFoldDB" id="A0A4Z2EH33"/>
<keyword evidence="3" id="KW-1185">Reference proteome</keyword>
<feature type="region of interest" description="Disordered" evidence="1">
    <location>
        <begin position="20"/>
        <end position="47"/>
    </location>
</feature>
<proteinExistence type="predicted"/>
<dbReference type="Proteomes" id="UP000314294">
    <property type="component" value="Unassembled WGS sequence"/>
</dbReference>
<evidence type="ECO:0000313" key="3">
    <source>
        <dbReference type="Proteomes" id="UP000314294"/>
    </source>
</evidence>
<organism evidence="2 3">
    <name type="scientific">Liparis tanakae</name>
    <name type="common">Tanaka's snailfish</name>
    <dbReference type="NCBI Taxonomy" id="230148"/>
    <lineage>
        <taxon>Eukaryota</taxon>
        <taxon>Metazoa</taxon>
        <taxon>Chordata</taxon>
        <taxon>Craniata</taxon>
        <taxon>Vertebrata</taxon>
        <taxon>Euteleostomi</taxon>
        <taxon>Actinopterygii</taxon>
        <taxon>Neopterygii</taxon>
        <taxon>Teleostei</taxon>
        <taxon>Neoteleostei</taxon>
        <taxon>Acanthomorphata</taxon>
        <taxon>Eupercaria</taxon>
        <taxon>Perciformes</taxon>
        <taxon>Cottioidei</taxon>
        <taxon>Cottales</taxon>
        <taxon>Liparidae</taxon>
        <taxon>Liparis</taxon>
    </lineage>
</organism>
<feature type="compositionally biased region" description="Polar residues" evidence="1">
    <location>
        <begin position="27"/>
        <end position="46"/>
    </location>
</feature>
<reference evidence="2 3" key="1">
    <citation type="submission" date="2019-03" db="EMBL/GenBank/DDBJ databases">
        <title>First draft genome of Liparis tanakae, snailfish: a comprehensive survey of snailfish specific genes.</title>
        <authorList>
            <person name="Kim W."/>
            <person name="Song I."/>
            <person name="Jeong J.-H."/>
            <person name="Kim D."/>
            <person name="Kim S."/>
            <person name="Ryu S."/>
            <person name="Song J.Y."/>
            <person name="Lee S.K."/>
        </authorList>
    </citation>
    <scope>NUCLEOTIDE SEQUENCE [LARGE SCALE GENOMIC DNA]</scope>
    <source>
        <tissue evidence="2">Muscle</tissue>
    </source>
</reference>
<gene>
    <name evidence="2" type="ORF">EYF80_062070</name>
</gene>
<comment type="caution">
    <text evidence="2">The sequence shown here is derived from an EMBL/GenBank/DDBJ whole genome shotgun (WGS) entry which is preliminary data.</text>
</comment>